<dbReference type="GO" id="GO:0005829">
    <property type="term" value="C:cytosol"/>
    <property type="evidence" value="ECO:0007669"/>
    <property type="project" value="TreeGrafter"/>
</dbReference>
<keyword evidence="13" id="KW-1185">Reference proteome</keyword>
<feature type="binding site" evidence="10">
    <location>
        <position position="177"/>
    </location>
    <ligand>
        <name>substrate</name>
    </ligand>
</feature>
<evidence type="ECO:0000256" key="6">
    <source>
        <dbReference type="ARBA" id="ARBA00023277"/>
    </source>
</evidence>
<dbReference type="GO" id="GO:0008422">
    <property type="term" value="F:beta-glucosidase activity"/>
    <property type="evidence" value="ECO:0007669"/>
    <property type="project" value="UniProtKB-EC"/>
</dbReference>
<dbReference type="RefSeq" id="WP_244511163.1">
    <property type="nucleotide sequence ID" value="NZ_FNWO01000009.1"/>
</dbReference>
<evidence type="ECO:0000256" key="7">
    <source>
        <dbReference type="ARBA" id="ARBA00023295"/>
    </source>
</evidence>
<keyword evidence="4 11" id="KW-0378">Hydrolase</keyword>
<reference evidence="13" key="1">
    <citation type="submission" date="2016-10" db="EMBL/GenBank/DDBJ databases">
        <authorList>
            <person name="Varghese N."/>
            <person name="Submissions S."/>
        </authorList>
    </citation>
    <scope>NUCLEOTIDE SEQUENCE [LARGE SCALE GENOMIC DNA]</scope>
    <source>
        <strain evidence="13">DSM 13234</strain>
    </source>
</reference>
<accession>A0A1H6I5Q1</accession>
<comment type="catalytic activity">
    <reaction evidence="1 11">
        <text>Hydrolysis of terminal, non-reducing beta-D-glucosyl residues with release of beta-D-glucose.</text>
        <dbReference type="EC" id="3.2.1.21"/>
    </reaction>
</comment>
<feature type="active site" description="Nucleophile" evidence="9">
    <location>
        <position position="360"/>
    </location>
</feature>
<evidence type="ECO:0000256" key="9">
    <source>
        <dbReference type="PIRSR" id="PIRSR617736-1"/>
    </source>
</evidence>
<dbReference type="InterPro" id="IPR001360">
    <property type="entry name" value="Glyco_hydro_1"/>
</dbReference>
<dbReference type="EC" id="3.2.1.21" evidence="3 11"/>
<proteinExistence type="inferred from homology"/>
<dbReference type="Proteomes" id="UP000182983">
    <property type="component" value="Unassembled WGS sequence"/>
</dbReference>
<keyword evidence="8" id="KW-0624">Polysaccharide degradation</keyword>
<sequence length="457" mass="50561">MAEPTPSTPADIAQALGLRPDFVWGVSTSAFQVEGAVAEDGRGPSIWDTRCKLKGGVADGSNADIACDHYHRWRDDIALMKQIGVGAYRFSVAWPRVLPRGKGAVNPAGLDFYDRLIDALLEAGIEPWLCLYHWDLPQALDDLGGWTSRDSAGWFADYAALIAKRYGDRVKRFATFNEFSVFTLFGYAIPWAAPGITDRAAHLRAIHHVNLAHGAGVDVLRDLVPNASIGAIHNRQIVRPEGGREENVAAARLLDAHWNGVFCDPQILGHYPEIVCSDIEPYVLPGDMARICRPTDWIGLNHYGPIYARVDPTTTWGYGWGDAPESATHPEVGWPIFPEVFKEELLTLHRRYRLPIFVTENGCGGGAGSDIPDADGIVADTHRIAYLRDFTRAMRDAVAEGCDLRGYFVWSLLDNFEWGSGYGTRFGLVHVDFETGTRTLKQSAGWYRGLIRGEHRG</sequence>
<dbReference type="GO" id="GO:0030245">
    <property type="term" value="P:cellulose catabolic process"/>
    <property type="evidence" value="ECO:0007669"/>
    <property type="project" value="UniProtKB-KW"/>
</dbReference>
<dbReference type="Pfam" id="PF00232">
    <property type="entry name" value="Glyco_hydro_1"/>
    <property type="match status" value="1"/>
</dbReference>
<dbReference type="InterPro" id="IPR017853">
    <property type="entry name" value="GH"/>
</dbReference>
<evidence type="ECO:0000256" key="1">
    <source>
        <dbReference type="ARBA" id="ARBA00000448"/>
    </source>
</evidence>
<dbReference type="PANTHER" id="PTHR10353:SF36">
    <property type="entry name" value="LP05116P"/>
    <property type="match status" value="1"/>
</dbReference>
<evidence type="ECO:0000256" key="3">
    <source>
        <dbReference type="ARBA" id="ARBA00012744"/>
    </source>
</evidence>
<dbReference type="PROSITE" id="PS00653">
    <property type="entry name" value="GLYCOSYL_HYDROL_F1_2"/>
    <property type="match status" value="1"/>
</dbReference>
<dbReference type="SUPFAM" id="SSF51445">
    <property type="entry name" value="(Trans)glycosidases"/>
    <property type="match status" value="1"/>
</dbReference>
<dbReference type="FunFam" id="3.20.20.80:FF:000004">
    <property type="entry name" value="Beta-glucosidase 6-phospho-beta-glucosidase"/>
    <property type="match status" value="1"/>
</dbReference>
<feature type="binding site" evidence="10">
    <location>
        <position position="303"/>
    </location>
    <ligand>
        <name>substrate</name>
    </ligand>
</feature>
<evidence type="ECO:0000256" key="4">
    <source>
        <dbReference type="ARBA" id="ARBA00022801"/>
    </source>
</evidence>
<dbReference type="PANTHER" id="PTHR10353">
    <property type="entry name" value="GLYCOSYL HYDROLASE"/>
    <property type="match status" value="1"/>
</dbReference>
<keyword evidence="5" id="KW-0136">Cellulose degradation</keyword>
<protein>
    <recommendedName>
        <fullName evidence="3 11">Beta-glucosidase</fullName>
        <ecNumber evidence="3 11">3.2.1.21</ecNumber>
    </recommendedName>
</protein>
<evidence type="ECO:0000313" key="12">
    <source>
        <dbReference type="EMBL" id="SEH44016.1"/>
    </source>
</evidence>
<keyword evidence="7 11" id="KW-0326">Glycosidase</keyword>
<evidence type="ECO:0000256" key="10">
    <source>
        <dbReference type="PIRSR" id="PIRSR617736-2"/>
    </source>
</evidence>
<feature type="binding site" evidence="10">
    <location>
        <position position="410"/>
    </location>
    <ligand>
        <name>substrate</name>
    </ligand>
</feature>
<dbReference type="EMBL" id="FNWO01000009">
    <property type="protein sequence ID" value="SEH44016.1"/>
    <property type="molecule type" value="Genomic_DNA"/>
</dbReference>
<gene>
    <name evidence="12" type="ORF">SAMN04244559_02328</name>
</gene>
<feature type="binding site" evidence="10">
    <location>
        <begin position="417"/>
        <end position="418"/>
    </location>
    <ligand>
        <name>substrate</name>
    </ligand>
</feature>
<feature type="active site" description="Proton donor" evidence="9">
    <location>
        <position position="178"/>
    </location>
</feature>
<dbReference type="NCBIfam" id="TIGR03356">
    <property type="entry name" value="BGL"/>
    <property type="match status" value="1"/>
</dbReference>
<dbReference type="InterPro" id="IPR017736">
    <property type="entry name" value="Glyco_hydro_1_beta-glucosidase"/>
</dbReference>
<evidence type="ECO:0000256" key="11">
    <source>
        <dbReference type="RuleBase" id="RU361175"/>
    </source>
</evidence>
<evidence type="ECO:0000256" key="2">
    <source>
        <dbReference type="ARBA" id="ARBA00010838"/>
    </source>
</evidence>
<dbReference type="InterPro" id="IPR033132">
    <property type="entry name" value="GH_1_N_CS"/>
</dbReference>
<name>A0A1H6I5Q1_MAGFU</name>
<dbReference type="PRINTS" id="PR00131">
    <property type="entry name" value="GLHYDRLASE1"/>
</dbReference>
<dbReference type="AlphaFoldDB" id="A0A1H6I5Q1"/>
<keyword evidence="6" id="KW-0119">Carbohydrate metabolism</keyword>
<evidence type="ECO:0000313" key="13">
    <source>
        <dbReference type="Proteomes" id="UP000182983"/>
    </source>
</evidence>
<dbReference type="Gene3D" id="3.20.20.80">
    <property type="entry name" value="Glycosidases"/>
    <property type="match status" value="1"/>
</dbReference>
<feature type="binding site" evidence="10">
    <location>
        <position position="133"/>
    </location>
    <ligand>
        <name>substrate</name>
    </ligand>
</feature>
<evidence type="ECO:0000256" key="8">
    <source>
        <dbReference type="ARBA" id="ARBA00023326"/>
    </source>
</evidence>
<organism evidence="12 13">
    <name type="scientific">Magnetospirillum fulvum</name>
    <name type="common">Rhodospirillum fulvum</name>
    <dbReference type="NCBI Taxonomy" id="1082"/>
    <lineage>
        <taxon>Bacteria</taxon>
        <taxon>Pseudomonadati</taxon>
        <taxon>Pseudomonadota</taxon>
        <taxon>Alphaproteobacteria</taxon>
        <taxon>Rhodospirillales</taxon>
        <taxon>Rhodospirillaceae</taxon>
        <taxon>Magnetospirillum</taxon>
    </lineage>
</organism>
<comment type="similarity">
    <text evidence="2 11">Belongs to the glycosyl hydrolase 1 family.</text>
</comment>
<feature type="binding site" evidence="10">
    <location>
        <position position="32"/>
    </location>
    <ligand>
        <name>substrate</name>
    </ligand>
</feature>
<evidence type="ECO:0000256" key="5">
    <source>
        <dbReference type="ARBA" id="ARBA00023001"/>
    </source>
</evidence>